<keyword evidence="2" id="KW-1185">Reference proteome</keyword>
<sequence>MILVPLGGKMSLMKPA</sequence>
<evidence type="ECO:0000313" key="2">
    <source>
        <dbReference type="Proteomes" id="UP000324222"/>
    </source>
</evidence>
<dbReference type="Proteomes" id="UP000324222">
    <property type="component" value="Unassembled WGS sequence"/>
</dbReference>
<gene>
    <name evidence="1" type="ORF">E2C01_077372</name>
</gene>
<organism evidence="1 2">
    <name type="scientific">Portunus trituberculatus</name>
    <name type="common">Swimming crab</name>
    <name type="synonym">Neptunus trituberculatus</name>
    <dbReference type="NCBI Taxonomy" id="210409"/>
    <lineage>
        <taxon>Eukaryota</taxon>
        <taxon>Metazoa</taxon>
        <taxon>Ecdysozoa</taxon>
        <taxon>Arthropoda</taxon>
        <taxon>Crustacea</taxon>
        <taxon>Multicrustacea</taxon>
        <taxon>Malacostraca</taxon>
        <taxon>Eumalacostraca</taxon>
        <taxon>Eucarida</taxon>
        <taxon>Decapoda</taxon>
        <taxon>Pleocyemata</taxon>
        <taxon>Brachyura</taxon>
        <taxon>Eubrachyura</taxon>
        <taxon>Portunoidea</taxon>
        <taxon>Portunidae</taxon>
        <taxon>Portuninae</taxon>
        <taxon>Portunus</taxon>
    </lineage>
</organism>
<comment type="caution">
    <text evidence="1">The sequence shown here is derived from an EMBL/GenBank/DDBJ whole genome shotgun (WGS) entry which is preliminary data.</text>
</comment>
<accession>A0A5B7IFW9</accession>
<proteinExistence type="predicted"/>
<dbReference type="AlphaFoldDB" id="A0A5B7IFW9"/>
<name>A0A5B7IFW9_PORTR</name>
<evidence type="ECO:0000313" key="1">
    <source>
        <dbReference type="EMBL" id="MPC82692.1"/>
    </source>
</evidence>
<dbReference type="EMBL" id="VSRR010060467">
    <property type="protein sequence ID" value="MPC82692.1"/>
    <property type="molecule type" value="Genomic_DNA"/>
</dbReference>
<protein>
    <submittedName>
        <fullName evidence="1">Uncharacterized protein</fullName>
    </submittedName>
</protein>
<reference evidence="1 2" key="1">
    <citation type="submission" date="2019-05" db="EMBL/GenBank/DDBJ databases">
        <title>Another draft genome of Portunus trituberculatus and its Hox gene families provides insights of decapod evolution.</title>
        <authorList>
            <person name="Jeong J.-H."/>
            <person name="Song I."/>
            <person name="Kim S."/>
            <person name="Choi T."/>
            <person name="Kim D."/>
            <person name="Ryu S."/>
            <person name="Kim W."/>
        </authorList>
    </citation>
    <scope>NUCLEOTIDE SEQUENCE [LARGE SCALE GENOMIC DNA]</scope>
    <source>
        <tissue evidence="1">Muscle</tissue>
    </source>
</reference>